<dbReference type="SUPFAM" id="SSF51735">
    <property type="entry name" value="NAD(P)-binding Rossmann-fold domains"/>
    <property type="match status" value="1"/>
</dbReference>
<protein>
    <submittedName>
        <fullName evidence="4">Polysaccharide biosynthesis protein</fullName>
    </submittedName>
</protein>
<reference evidence="4" key="2">
    <citation type="submission" date="2021-04" db="EMBL/GenBank/DDBJ databases">
        <authorList>
            <person name="Gilroy R."/>
        </authorList>
    </citation>
    <scope>NUCLEOTIDE SEQUENCE</scope>
    <source>
        <strain evidence="4">2239</strain>
    </source>
</reference>
<evidence type="ECO:0000259" key="3">
    <source>
        <dbReference type="Pfam" id="PF02719"/>
    </source>
</evidence>
<feature type="transmembrane region" description="Helical" evidence="2">
    <location>
        <begin position="50"/>
        <end position="72"/>
    </location>
</feature>
<dbReference type="InterPro" id="IPR003869">
    <property type="entry name" value="Polysac_CapD-like"/>
</dbReference>
<keyword evidence="2" id="KW-0812">Transmembrane</keyword>
<feature type="transmembrane region" description="Helical" evidence="2">
    <location>
        <begin position="20"/>
        <end position="38"/>
    </location>
</feature>
<feature type="transmembrane region" description="Helical" evidence="2">
    <location>
        <begin position="84"/>
        <end position="107"/>
    </location>
</feature>
<dbReference type="Proteomes" id="UP000824193">
    <property type="component" value="Unassembled WGS sequence"/>
</dbReference>
<accession>A0A9D2AEU4</accession>
<sequence>MVLSKTFFRLLSRFRKQILIAFDVLVISMAYIAPWIIINGRADYQRYSSLLVASWFLFVSCFEIVYALMGMYDSLWRYAEIVEFFRLCVASIIAVALFGVCSFFIFSETPVPRSVYFLSGLFAVALTLYSRLTYRMYRNVKLGRQGKRLARRTLLIGAGDAASTLLHEQYKAANPEMNIICCVDDAPEKQGRYIMGVQIMGTTEDIPELVERCEIETILLAIPTMDEDNRRRVLSICNRTKCNVKILPDIVKMITDGKDLASRIRDVKVEDLLGRDEVQLSSIITQFVGGKRIMVTGGGGSIGSELCRQIASCKPAMLIIVDIYENNAYAIQQELRRKYGSELNLEVLIASVRDSKKMDALFARLRPQVVFHAAAHKHVPLMEDSPEEAVKNNVFGTYNVAVCADKYRAERFVLISTDKAVNPTNVMGATKRLCEMVVQAMARRSKTSFAAVRFGNVLGSNGSVIPLFKDQIAAGGPVTVTHPDIVRYFMTISEAVSLVLEAGAMASGGEIFVLDMGKPMRILDLAENLIKLSGFIPYKDIQIVFTGLRPGEKLYEEMLMDEEGLRKTDNRKIYIGAPLKLNNQTFFDHLMALKQIAYSNNSENLVQALTDMVPTFHHRRDEPGMEEG</sequence>
<comment type="caution">
    <text evidence="4">The sequence shown here is derived from an EMBL/GenBank/DDBJ whole genome shotgun (WGS) entry which is preliminary data.</text>
</comment>
<proteinExistence type="inferred from homology"/>
<evidence type="ECO:0000313" key="5">
    <source>
        <dbReference type="Proteomes" id="UP000824193"/>
    </source>
</evidence>
<dbReference type="InterPro" id="IPR029063">
    <property type="entry name" value="SAM-dependent_MTases_sf"/>
</dbReference>
<dbReference type="Gene3D" id="3.40.50.720">
    <property type="entry name" value="NAD(P)-binding Rossmann-like Domain"/>
    <property type="match status" value="2"/>
</dbReference>
<dbReference type="AlphaFoldDB" id="A0A9D2AEU4"/>
<gene>
    <name evidence="4" type="ORF">H9865_09130</name>
</gene>
<reference evidence="4" key="1">
    <citation type="journal article" date="2021" name="PeerJ">
        <title>Extensive microbial diversity within the chicken gut microbiome revealed by metagenomics and culture.</title>
        <authorList>
            <person name="Gilroy R."/>
            <person name="Ravi A."/>
            <person name="Getino M."/>
            <person name="Pursley I."/>
            <person name="Horton D.L."/>
            <person name="Alikhan N.F."/>
            <person name="Baker D."/>
            <person name="Gharbi K."/>
            <person name="Hall N."/>
            <person name="Watson M."/>
            <person name="Adriaenssens E.M."/>
            <person name="Foster-Nyarko E."/>
            <person name="Jarju S."/>
            <person name="Secka A."/>
            <person name="Antonio M."/>
            <person name="Oren A."/>
            <person name="Chaudhuri R.R."/>
            <person name="La Ragione R."/>
            <person name="Hildebrand F."/>
            <person name="Pallen M.J."/>
        </authorList>
    </citation>
    <scope>NUCLEOTIDE SEQUENCE</scope>
    <source>
        <strain evidence="4">2239</strain>
    </source>
</reference>
<dbReference type="Pfam" id="PF13727">
    <property type="entry name" value="CoA_binding_3"/>
    <property type="match status" value="1"/>
</dbReference>
<dbReference type="PANTHER" id="PTHR43318">
    <property type="entry name" value="UDP-N-ACETYLGLUCOSAMINE 4,6-DEHYDRATASE"/>
    <property type="match status" value="1"/>
</dbReference>
<feature type="domain" description="Polysaccharide biosynthesis protein CapD-like" evidence="3">
    <location>
        <begin position="293"/>
        <end position="575"/>
    </location>
</feature>
<name>A0A9D2AEU4_9FIRM</name>
<dbReference type="CDD" id="cd05237">
    <property type="entry name" value="UDP_invert_4-6DH_SDR_e"/>
    <property type="match status" value="1"/>
</dbReference>
<dbReference type="InterPro" id="IPR036291">
    <property type="entry name" value="NAD(P)-bd_dom_sf"/>
</dbReference>
<feature type="transmembrane region" description="Helical" evidence="2">
    <location>
        <begin position="113"/>
        <end position="134"/>
    </location>
</feature>
<dbReference type="EMBL" id="DXFW01000029">
    <property type="protein sequence ID" value="HIX06237.1"/>
    <property type="molecule type" value="Genomic_DNA"/>
</dbReference>
<evidence type="ECO:0000313" key="4">
    <source>
        <dbReference type="EMBL" id="HIX06237.1"/>
    </source>
</evidence>
<evidence type="ECO:0000256" key="1">
    <source>
        <dbReference type="ARBA" id="ARBA00007430"/>
    </source>
</evidence>
<comment type="similarity">
    <text evidence="1">Belongs to the polysaccharide synthase family.</text>
</comment>
<dbReference type="PANTHER" id="PTHR43318:SF1">
    <property type="entry name" value="POLYSACCHARIDE BIOSYNTHESIS PROTEIN EPSC-RELATED"/>
    <property type="match status" value="1"/>
</dbReference>
<evidence type="ECO:0000256" key="2">
    <source>
        <dbReference type="SAM" id="Phobius"/>
    </source>
</evidence>
<keyword evidence="2" id="KW-0472">Membrane</keyword>
<dbReference type="SUPFAM" id="SSF53335">
    <property type="entry name" value="S-adenosyl-L-methionine-dependent methyltransferases"/>
    <property type="match status" value="1"/>
</dbReference>
<keyword evidence="2" id="KW-1133">Transmembrane helix</keyword>
<dbReference type="InterPro" id="IPR051203">
    <property type="entry name" value="Polysaccharide_Synthase-Rel"/>
</dbReference>
<dbReference type="Pfam" id="PF02719">
    <property type="entry name" value="Polysacc_synt_2"/>
    <property type="match status" value="1"/>
</dbReference>
<organism evidence="4 5">
    <name type="scientific">Candidatus Allofournierella pullicola</name>
    <dbReference type="NCBI Taxonomy" id="2838596"/>
    <lineage>
        <taxon>Bacteria</taxon>
        <taxon>Bacillati</taxon>
        <taxon>Bacillota</taxon>
        <taxon>Clostridia</taxon>
        <taxon>Eubacteriales</taxon>
        <taxon>Oscillospiraceae</taxon>
        <taxon>Allofournierella</taxon>
    </lineage>
</organism>